<dbReference type="PRINTS" id="PR01407">
    <property type="entry name" value="BUTYPHLNCDUF"/>
</dbReference>
<dbReference type="Proteomes" id="UP000727407">
    <property type="component" value="Unassembled WGS sequence"/>
</dbReference>
<dbReference type="Pfam" id="PF00622">
    <property type="entry name" value="SPRY"/>
    <property type="match status" value="1"/>
</dbReference>
<feature type="non-terminal residue" evidence="2">
    <location>
        <position position="184"/>
    </location>
</feature>
<comment type="caution">
    <text evidence="2">The sequence shown here is derived from an EMBL/GenBank/DDBJ whole genome shotgun (WGS) entry which is preliminary data.</text>
</comment>
<reference evidence="2" key="1">
    <citation type="submission" date="2020-07" db="EMBL/GenBank/DDBJ databases">
        <title>Clarias magur genome sequencing, assembly and annotation.</title>
        <authorList>
            <person name="Kushwaha B."/>
            <person name="Kumar R."/>
            <person name="Das P."/>
            <person name="Joshi C.G."/>
            <person name="Kumar D."/>
            <person name="Nagpure N.S."/>
            <person name="Pandey M."/>
            <person name="Agarwal S."/>
            <person name="Srivastava S."/>
            <person name="Singh M."/>
            <person name="Sahoo L."/>
            <person name="Jayasankar P."/>
            <person name="Meher P.K."/>
            <person name="Koringa P.G."/>
            <person name="Iquebal M.A."/>
            <person name="Das S.P."/>
            <person name="Bit A."/>
            <person name="Patnaik S."/>
            <person name="Patel N."/>
            <person name="Shah T.M."/>
            <person name="Hinsu A."/>
            <person name="Jena J.K."/>
        </authorList>
    </citation>
    <scope>NUCLEOTIDE SEQUENCE</scope>
    <source>
        <strain evidence="2">CIFAMagur01</strain>
        <tissue evidence="2">Testis</tissue>
    </source>
</reference>
<dbReference type="CDD" id="cd12893">
    <property type="entry name" value="SPRY_PRY_TRIM35"/>
    <property type="match status" value="1"/>
</dbReference>
<proteinExistence type="predicted"/>
<name>A0A8J4UW00_CLAMG</name>
<dbReference type="InterPro" id="IPR001870">
    <property type="entry name" value="B30.2/SPRY"/>
</dbReference>
<organism evidence="2 3">
    <name type="scientific">Clarias magur</name>
    <name type="common">Asian catfish</name>
    <name type="synonym">Macropteronotus magur</name>
    <dbReference type="NCBI Taxonomy" id="1594786"/>
    <lineage>
        <taxon>Eukaryota</taxon>
        <taxon>Metazoa</taxon>
        <taxon>Chordata</taxon>
        <taxon>Craniata</taxon>
        <taxon>Vertebrata</taxon>
        <taxon>Euteleostomi</taxon>
        <taxon>Actinopterygii</taxon>
        <taxon>Neopterygii</taxon>
        <taxon>Teleostei</taxon>
        <taxon>Ostariophysi</taxon>
        <taxon>Siluriformes</taxon>
        <taxon>Clariidae</taxon>
        <taxon>Clarias</taxon>
    </lineage>
</organism>
<dbReference type="OrthoDB" id="9049620at2759"/>
<dbReference type="InterPro" id="IPR003879">
    <property type="entry name" value="Butyrophylin_SPRY"/>
</dbReference>
<dbReference type="InterPro" id="IPR043136">
    <property type="entry name" value="B30.2/SPRY_sf"/>
</dbReference>
<dbReference type="EMBL" id="QNUK01000044">
    <property type="protein sequence ID" value="KAF5905495.1"/>
    <property type="molecule type" value="Genomic_DNA"/>
</dbReference>
<dbReference type="SMART" id="SM00589">
    <property type="entry name" value="PRY"/>
    <property type="match status" value="1"/>
</dbReference>
<gene>
    <name evidence="2" type="ORF">DAT39_004773</name>
</gene>
<keyword evidence="3" id="KW-1185">Reference proteome</keyword>
<sequence length="184" mass="21371">MLFTCFTDPVILNPNTAHPCLKLSDNLTEVMCQDQHEQLPENPERFDHYLWVLGSEGFKSGTHCWEVEVENSAEWALGVVTGCVRKHFYRAGVWKSLCQNGRYGASAYGKSTIIFRLEKDLQRIRVLLDWDNGHVLFSDPITGRNLKIFFYNFTDKVYPYFCNQCKTHPLRILPESVRESDCRT</sequence>
<accession>A0A8J4UW00</accession>
<evidence type="ECO:0000313" key="3">
    <source>
        <dbReference type="Proteomes" id="UP000727407"/>
    </source>
</evidence>
<dbReference type="AlphaFoldDB" id="A0A8J4UW00"/>
<dbReference type="SUPFAM" id="SSF49899">
    <property type="entry name" value="Concanavalin A-like lectins/glucanases"/>
    <property type="match status" value="1"/>
</dbReference>
<dbReference type="InterPro" id="IPR013320">
    <property type="entry name" value="ConA-like_dom_sf"/>
</dbReference>
<evidence type="ECO:0000313" key="2">
    <source>
        <dbReference type="EMBL" id="KAF5905495.1"/>
    </source>
</evidence>
<dbReference type="InterPro" id="IPR050143">
    <property type="entry name" value="TRIM/RBCC"/>
</dbReference>
<dbReference type="InterPro" id="IPR006574">
    <property type="entry name" value="PRY"/>
</dbReference>
<feature type="domain" description="B30.2/SPRY" evidence="1">
    <location>
        <begin position="1"/>
        <end position="179"/>
    </location>
</feature>
<dbReference type="PROSITE" id="PS50188">
    <property type="entry name" value="B302_SPRY"/>
    <property type="match status" value="1"/>
</dbReference>
<evidence type="ECO:0000259" key="1">
    <source>
        <dbReference type="PROSITE" id="PS50188"/>
    </source>
</evidence>
<dbReference type="PANTHER" id="PTHR24103">
    <property type="entry name" value="E3 UBIQUITIN-PROTEIN LIGASE TRIM"/>
    <property type="match status" value="1"/>
</dbReference>
<dbReference type="InterPro" id="IPR003877">
    <property type="entry name" value="SPRY_dom"/>
</dbReference>
<dbReference type="Gene3D" id="2.60.120.920">
    <property type="match status" value="1"/>
</dbReference>
<protein>
    <submittedName>
        <fullName evidence="2">Zinc-binding protein A33-like</fullName>
    </submittedName>
</protein>
<dbReference type="Pfam" id="PF13765">
    <property type="entry name" value="PRY"/>
    <property type="match status" value="1"/>
</dbReference>